<proteinExistence type="predicted"/>
<accession>A0A8J3FAV1</accession>
<name>A0A8J3FAV1_9BACI</name>
<evidence type="ECO:0000313" key="1">
    <source>
        <dbReference type="EMBL" id="GGJ99132.1"/>
    </source>
</evidence>
<dbReference type="RefSeq" id="WP_054670620.1">
    <property type="nucleotide sequence ID" value="NZ_BMOF01000018.1"/>
</dbReference>
<dbReference type="AlphaFoldDB" id="A0A8J3FAV1"/>
<dbReference type="EMBL" id="BMOF01000018">
    <property type="protein sequence ID" value="GGJ99132.1"/>
    <property type="molecule type" value="Genomic_DNA"/>
</dbReference>
<comment type="caution">
    <text evidence="1">The sequence shown here is derived from an EMBL/GenBank/DDBJ whole genome shotgun (WGS) entry which is preliminary data.</text>
</comment>
<organism evidence="1 2">
    <name type="scientific">Calditerricola satsumensis</name>
    <dbReference type="NCBI Taxonomy" id="373054"/>
    <lineage>
        <taxon>Bacteria</taxon>
        <taxon>Bacillati</taxon>
        <taxon>Bacillota</taxon>
        <taxon>Bacilli</taxon>
        <taxon>Bacillales</taxon>
        <taxon>Bacillaceae</taxon>
        <taxon>Calditerricola</taxon>
    </lineage>
</organism>
<reference evidence="1" key="1">
    <citation type="journal article" date="2014" name="Int. J. Syst. Evol. Microbiol.">
        <title>Complete genome sequence of Corynebacterium casei LMG S-19264T (=DSM 44701T), isolated from a smear-ripened cheese.</title>
        <authorList>
            <consortium name="US DOE Joint Genome Institute (JGI-PGF)"/>
            <person name="Walter F."/>
            <person name="Albersmeier A."/>
            <person name="Kalinowski J."/>
            <person name="Ruckert C."/>
        </authorList>
    </citation>
    <scope>NUCLEOTIDE SEQUENCE</scope>
    <source>
        <strain evidence="1">JCM 14719</strain>
    </source>
</reference>
<sequence length="117" mass="13754">MSKVVSQHQLIEAAEIFRALVSNVNEENKHVFYWSAATLLDYYPFELTRETLLQLSSFRTDTEEGLRALKRFLFEKGLEQLAEKVKNLRSEEEWIAFLYQLEEQRQAMEQGVSGLLH</sequence>
<dbReference type="Proteomes" id="UP000637720">
    <property type="component" value="Unassembled WGS sequence"/>
</dbReference>
<reference evidence="1" key="2">
    <citation type="submission" date="2020-09" db="EMBL/GenBank/DDBJ databases">
        <authorList>
            <person name="Sun Q."/>
            <person name="Ohkuma M."/>
        </authorList>
    </citation>
    <scope>NUCLEOTIDE SEQUENCE</scope>
    <source>
        <strain evidence="1">JCM 14719</strain>
    </source>
</reference>
<keyword evidence="2" id="KW-1185">Reference proteome</keyword>
<evidence type="ECO:0000313" key="2">
    <source>
        <dbReference type="Proteomes" id="UP000637720"/>
    </source>
</evidence>
<gene>
    <name evidence="1" type="ORF">GCM10007043_11500</name>
</gene>
<protein>
    <submittedName>
        <fullName evidence="1">Uncharacterized protein</fullName>
    </submittedName>
</protein>